<sequence>MLPLDGVRILSFEQFGAAPFGTLFLANLGAEVIKVENPAHKGDVSRSIGPYFLNGDDPSNNSLYFQS</sequence>
<evidence type="ECO:0008006" key="3">
    <source>
        <dbReference type="Google" id="ProtNLM"/>
    </source>
</evidence>
<dbReference type="EMBL" id="BART01027346">
    <property type="protein sequence ID" value="GAG92034.1"/>
    <property type="molecule type" value="Genomic_DNA"/>
</dbReference>
<dbReference type="Gene3D" id="3.40.50.10540">
    <property type="entry name" value="Crotonobetainyl-coa:carnitine coa-transferase, domain 1"/>
    <property type="match status" value="1"/>
</dbReference>
<dbReference type="PANTHER" id="PTHR48207">
    <property type="entry name" value="SUCCINATE--HYDROXYMETHYLGLUTARATE COA-TRANSFERASE"/>
    <property type="match status" value="1"/>
</dbReference>
<dbReference type="InterPro" id="IPR023606">
    <property type="entry name" value="CoA-Trfase_III_dom_1_sf"/>
</dbReference>
<dbReference type="Pfam" id="PF02515">
    <property type="entry name" value="CoA_transf_3"/>
    <property type="match status" value="1"/>
</dbReference>
<keyword evidence="1" id="KW-0808">Transferase</keyword>
<evidence type="ECO:0000256" key="1">
    <source>
        <dbReference type="ARBA" id="ARBA00022679"/>
    </source>
</evidence>
<accession>X1B8G5</accession>
<gene>
    <name evidence="2" type="ORF">S01H4_48490</name>
</gene>
<evidence type="ECO:0000313" key="2">
    <source>
        <dbReference type="EMBL" id="GAG92034.1"/>
    </source>
</evidence>
<dbReference type="InterPro" id="IPR003673">
    <property type="entry name" value="CoA-Trfase_fam_III"/>
</dbReference>
<dbReference type="SUPFAM" id="SSF89796">
    <property type="entry name" value="CoA-transferase family III (CaiB/BaiF)"/>
    <property type="match status" value="1"/>
</dbReference>
<comment type="caution">
    <text evidence="2">The sequence shown here is derived from an EMBL/GenBank/DDBJ whole genome shotgun (WGS) entry which is preliminary data.</text>
</comment>
<dbReference type="GO" id="GO:0008410">
    <property type="term" value="F:CoA-transferase activity"/>
    <property type="evidence" value="ECO:0007669"/>
    <property type="project" value="TreeGrafter"/>
</dbReference>
<dbReference type="AlphaFoldDB" id="X1B8G5"/>
<name>X1B8G5_9ZZZZ</name>
<reference evidence="2" key="1">
    <citation type="journal article" date="2014" name="Front. Microbiol.">
        <title>High frequency of phylogenetically diverse reductive dehalogenase-homologous genes in deep subseafloor sedimentary metagenomes.</title>
        <authorList>
            <person name="Kawai M."/>
            <person name="Futagami T."/>
            <person name="Toyoda A."/>
            <person name="Takaki Y."/>
            <person name="Nishi S."/>
            <person name="Hori S."/>
            <person name="Arai W."/>
            <person name="Tsubouchi T."/>
            <person name="Morono Y."/>
            <person name="Uchiyama I."/>
            <person name="Ito T."/>
            <person name="Fujiyama A."/>
            <person name="Inagaki F."/>
            <person name="Takami H."/>
        </authorList>
    </citation>
    <scope>NUCLEOTIDE SEQUENCE</scope>
    <source>
        <strain evidence="2">Expedition CK06-06</strain>
    </source>
</reference>
<organism evidence="2">
    <name type="scientific">marine sediment metagenome</name>
    <dbReference type="NCBI Taxonomy" id="412755"/>
    <lineage>
        <taxon>unclassified sequences</taxon>
        <taxon>metagenomes</taxon>
        <taxon>ecological metagenomes</taxon>
    </lineage>
</organism>
<dbReference type="InterPro" id="IPR050483">
    <property type="entry name" value="CoA-transferase_III_domain"/>
</dbReference>
<proteinExistence type="predicted"/>
<feature type="non-terminal residue" evidence="2">
    <location>
        <position position="67"/>
    </location>
</feature>
<protein>
    <recommendedName>
        <fullName evidence="3">CoA transferase</fullName>
    </recommendedName>
</protein>
<dbReference type="PANTHER" id="PTHR48207:SF3">
    <property type="entry name" value="SUCCINATE--HYDROXYMETHYLGLUTARATE COA-TRANSFERASE"/>
    <property type="match status" value="1"/>
</dbReference>